<reference evidence="3" key="2">
    <citation type="submission" date="2020-10" db="UniProtKB">
        <authorList>
            <consortium name="WormBaseParasite"/>
        </authorList>
    </citation>
    <scope>IDENTIFICATION</scope>
</reference>
<protein>
    <submittedName>
        <fullName evidence="3">Secreted protein</fullName>
    </submittedName>
</protein>
<evidence type="ECO:0000256" key="1">
    <source>
        <dbReference type="SAM" id="MobiDB-lite"/>
    </source>
</evidence>
<organism evidence="2 3">
    <name type="scientific">Panagrellus redivivus</name>
    <name type="common">Microworm</name>
    <dbReference type="NCBI Taxonomy" id="6233"/>
    <lineage>
        <taxon>Eukaryota</taxon>
        <taxon>Metazoa</taxon>
        <taxon>Ecdysozoa</taxon>
        <taxon>Nematoda</taxon>
        <taxon>Chromadorea</taxon>
        <taxon>Rhabditida</taxon>
        <taxon>Tylenchina</taxon>
        <taxon>Panagrolaimomorpha</taxon>
        <taxon>Panagrolaimoidea</taxon>
        <taxon>Panagrolaimidae</taxon>
        <taxon>Panagrellus</taxon>
    </lineage>
</organism>
<dbReference type="Proteomes" id="UP000492821">
    <property type="component" value="Unassembled WGS sequence"/>
</dbReference>
<sequence>MILTFTARGRDHLLLIGDKKLPQGAGSETESREREFTNKNDKFGRDVKRGKQKPKKEAKPLALCLVCCVAASGGSKLAAHQSYSLLTVKARLPSKACTKKAFSQLPPAMLHLFRPLLFPNMNNLSTDSLQIVFR</sequence>
<feature type="region of interest" description="Disordered" evidence="1">
    <location>
        <begin position="21"/>
        <end position="57"/>
    </location>
</feature>
<name>A0A7E4ZZ81_PANRE</name>
<keyword evidence="2" id="KW-1185">Reference proteome</keyword>
<accession>A0A7E4ZZ81</accession>
<reference evidence="2" key="1">
    <citation type="journal article" date="2013" name="Genetics">
        <title>The draft genome and transcriptome of Panagrellus redivivus are shaped by the harsh demands of a free-living lifestyle.</title>
        <authorList>
            <person name="Srinivasan J."/>
            <person name="Dillman A.R."/>
            <person name="Macchietto M.G."/>
            <person name="Heikkinen L."/>
            <person name="Lakso M."/>
            <person name="Fracchia K.M."/>
            <person name="Antoshechkin I."/>
            <person name="Mortazavi A."/>
            <person name="Wong G."/>
            <person name="Sternberg P.W."/>
        </authorList>
    </citation>
    <scope>NUCLEOTIDE SEQUENCE [LARGE SCALE GENOMIC DNA]</scope>
    <source>
        <strain evidence="2">MT8872</strain>
    </source>
</reference>
<proteinExistence type="predicted"/>
<feature type="compositionally biased region" description="Basic and acidic residues" evidence="1">
    <location>
        <begin position="29"/>
        <end position="57"/>
    </location>
</feature>
<evidence type="ECO:0000313" key="3">
    <source>
        <dbReference type="WBParaSite" id="Pan_g4905.t1"/>
    </source>
</evidence>
<dbReference type="WBParaSite" id="Pan_g4905.t1">
    <property type="protein sequence ID" value="Pan_g4905.t1"/>
    <property type="gene ID" value="Pan_g4905"/>
</dbReference>
<evidence type="ECO:0000313" key="2">
    <source>
        <dbReference type="Proteomes" id="UP000492821"/>
    </source>
</evidence>
<dbReference type="AlphaFoldDB" id="A0A7E4ZZ81"/>